<dbReference type="PANTHER" id="PTHR30632">
    <property type="entry name" value="MOLYBDATE-BINDING PERIPLASMIC PROTEIN"/>
    <property type="match status" value="1"/>
</dbReference>
<dbReference type="SUPFAM" id="SSF53850">
    <property type="entry name" value="Periplasmic binding protein-like II"/>
    <property type="match status" value="1"/>
</dbReference>
<accession>A0A1I4TXN3</accession>
<name>A0A1I4TXN3_9HYPH</name>
<dbReference type="Gene3D" id="3.40.190.10">
    <property type="entry name" value="Periplasmic binding protein-like II"/>
    <property type="match status" value="2"/>
</dbReference>
<reference evidence="2" key="1">
    <citation type="submission" date="2016-10" db="EMBL/GenBank/DDBJ databases">
        <authorList>
            <person name="Varghese N."/>
            <person name="Submissions S."/>
        </authorList>
    </citation>
    <scope>NUCLEOTIDE SEQUENCE [LARGE SCALE GENOMIC DNA]</scope>
    <source>
        <strain evidence="2">BL36</strain>
    </source>
</reference>
<dbReference type="PANTHER" id="PTHR30632:SF0">
    <property type="entry name" value="SULFATE-BINDING PROTEIN"/>
    <property type="match status" value="1"/>
</dbReference>
<dbReference type="RefSeq" id="WP_092046468.1">
    <property type="nucleotide sequence ID" value="NZ_FOTK01000060.1"/>
</dbReference>
<gene>
    <name evidence="1" type="ORF">SAMN05192568_10607</name>
</gene>
<dbReference type="Pfam" id="PF13531">
    <property type="entry name" value="SBP_bac_11"/>
    <property type="match status" value="1"/>
</dbReference>
<dbReference type="GO" id="GO:0030973">
    <property type="term" value="F:molybdate ion binding"/>
    <property type="evidence" value="ECO:0007669"/>
    <property type="project" value="TreeGrafter"/>
</dbReference>
<keyword evidence="2" id="KW-1185">Reference proteome</keyword>
<dbReference type="InterPro" id="IPR050682">
    <property type="entry name" value="ModA/WtpA"/>
</dbReference>
<proteinExistence type="predicted"/>
<dbReference type="Proteomes" id="UP000199048">
    <property type="component" value="Unassembled WGS sequence"/>
</dbReference>
<dbReference type="EMBL" id="FOTK01000060">
    <property type="protein sequence ID" value="SFM81377.1"/>
    <property type="molecule type" value="Genomic_DNA"/>
</dbReference>
<dbReference type="STRING" id="582667.SAMN05192568_10607"/>
<dbReference type="GO" id="GO:0015689">
    <property type="term" value="P:molybdate ion transport"/>
    <property type="evidence" value="ECO:0007669"/>
    <property type="project" value="TreeGrafter"/>
</dbReference>
<evidence type="ECO:0000313" key="2">
    <source>
        <dbReference type="Proteomes" id="UP000199048"/>
    </source>
</evidence>
<sequence>MLGHPEPLLSLMRFSLSTRLLRRAAFLGVLALAPVSAARAEPVRVYAAGSLVAALKDVIAATGLPAEAVAAPTFGPAGLLRQRLEGGETADLYLSADLAGPRRLAEVGKAKAVVPFARNKLCVLARADFGLTPDNLLDRLLKPDLRLATSTPGADPGGDYAQAVFERAEAVHPGAKATLNTKALKLLGSPNTMVPMAGRSLSATVFLGNNADALLYYCSGQGGTLKEAPGLSLIQLPTNMSVPATYGMALLTDNPDAMQLALFLVSEKGQAILARHELGPISEP</sequence>
<protein>
    <submittedName>
        <fullName evidence="1">ABC-type molybdate transport system, substrate-binding protein</fullName>
    </submittedName>
</protein>
<evidence type="ECO:0000313" key="1">
    <source>
        <dbReference type="EMBL" id="SFM81377.1"/>
    </source>
</evidence>
<organism evidence="1 2">
    <name type="scientific">Methylobacterium pseudosasicola</name>
    <dbReference type="NCBI Taxonomy" id="582667"/>
    <lineage>
        <taxon>Bacteria</taxon>
        <taxon>Pseudomonadati</taxon>
        <taxon>Pseudomonadota</taxon>
        <taxon>Alphaproteobacteria</taxon>
        <taxon>Hyphomicrobiales</taxon>
        <taxon>Methylobacteriaceae</taxon>
        <taxon>Methylobacterium</taxon>
    </lineage>
</organism>
<dbReference type="AlphaFoldDB" id="A0A1I4TXN3"/>
<dbReference type="OrthoDB" id="516817at2"/>